<reference evidence="2" key="2">
    <citation type="submission" date="2015-07" db="EMBL/GenBank/DDBJ databases">
        <title>Plasmids, circular viruses and viroids from rat gut.</title>
        <authorList>
            <person name="Jorgensen T.J."/>
            <person name="Hansen M.A."/>
            <person name="Xu Z."/>
            <person name="Tabak M.A."/>
            <person name="Sorensen S.J."/>
            <person name="Hansen L.H."/>
        </authorList>
    </citation>
    <scope>NUCLEOTIDE SEQUENCE</scope>
    <source>
        <plasmid evidence="2">pRGFK1361</plasmid>
    </source>
</reference>
<name>A0A0H5Q4V6_9ZZZZ</name>
<protein>
    <submittedName>
        <fullName evidence="2">Uncharacterized protein</fullName>
    </submittedName>
</protein>
<sequence length="249" mass="29253">MEFKKKGTFKNQVCEESKADFVEMTIEEYRSLTDELERIKRELKEKNQKINDLDKTISKNIDDLKVKNNESLKLKNSQKNIQSELDNLRNQYKSLSQFVREKSNKANGIQPKKERSGYLIQTTSMVTKKVWYDLERQGFGGDVYKSKKGKMLKTCEIRLITPLNIEMPVKDAETFILSDFERLNELLGFKAMMDVKSSYAVENAFSIALKKVDGIVDYKITRNFKSKRYELTLWTMNYPIDIDKDLFEE</sequence>
<accession>A0A0H5Q4V6</accession>
<reference evidence="2" key="1">
    <citation type="submission" date="2015-06" db="EMBL/GenBank/DDBJ databases">
        <authorList>
            <person name="Joergensen T."/>
        </authorList>
    </citation>
    <scope>NUCLEOTIDE SEQUENCE</scope>
    <source>
        <plasmid evidence="2">pRGFK1361</plasmid>
    </source>
</reference>
<evidence type="ECO:0000256" key="1">
    <source>
        <dbReference type="SAM" id="Coils"/>
    </source>
</evidence>
<keyword evidence="1" id="KW-0175">Coiled coil</keyword>
<geneLocation type="plasmid" evidence="2">
    <name>pRGFK1361</name>
</geneLocation>
<keyword evidence="2" id="KW-0614">Plasmid</keyword>
<proteinExistence type="predicted"/>
<organism evidence="2">
    <name type="scientific">uncultured prokaryote</name>
    <dbReference type="NCBI Taxonomy" id="198431"/>
    <lineage>
        <taxon>unclassified sequences</taxon>
        <taxon>environmental samples</taxon>
    </lineage>
</organism>
<evidence type="ECO:0000313" key="2">
    <source>
        <dbReference type="EMBL" id="CRY97066.1"/>
    </source>
</evidence>
<dbReference type="EMBL" id="LN853922">
    <property type="protein sequence ID" value="CRY97066.1"/>
    <property type="molecule type" value="Genomic_DNA"/>
</dbReference>
<feature type="coiled-coil region" evidence="1">
    <location>
        <begin position="22"/>
        <end position="105"/>
    </location>
</feature>
<dbReference type="AlphaFoldDB" id="A0A0H5Q4V6"/>